<sequence length="120" mass="13985">MMYLELCLAPKKSHQCYLSLLLSFFSTYQISNTGRDEKKKKMYSPSSKILDIRLLFFSTLSIVIRSYYCCHKSLSIRISEFHSCIIEENMESPYGFFYSPGEIVTSFLNKSRPSNLLPPR</sequence>
<dbReference type="Proteomes" id="UP000558488">
    <property type="component" value="Unassembled WGS sequence"/>
</dbReference>
<protein>
    <submittedName>
        <fullName evidence="1">Uncharacterized protein</fullName>
    </submittedName>
</protein>
<evidence type="ECO:0000313" key="1">
    <source>
        <dbReference type="EMBL" id="KAF6328951.1"/>
    </source>
</evidence>
<accession>A0A7J7VVF2</accession>
<evidence type="ECO:0000313" key="2">
    <source>
        <dbReference type="Proteomes" id="UP000558488"/>
    </source>
</evidence>
<comment type="caution">
    <text evidence="1">The sequence shown here is derived from an EMBL/GenBank/DDBJ whole genome shotgun (WGS) entry which is preliminary data.</text>
</comment>
<dbReference type="EMBL" id="JACAGB010000013">
    <property type="protein sequence ID" value="KAF6328951.1"/>
    <property type="molecule type" value="Genomic_DNA"/>
</dbReference>
<keyword evidence="2" id="KW-1185">Reference proteome</keyword>
<gene>
    <name evidence="1" type="ORF">mPipKuh1_008280</name>
</gene>
<proteinExistence type="predicted"/>
<name>A0A7J7VVF2_PIPKU</name>
<dbReference type="AlphaFoldDB" id="A0A7J7VVF2"/>
<reference evidence="1 2" key="1">
    <citation type="journal article" date="2020" name="Nature">
        <title>Six reference-quality genomes reveal evolution of bat adaptations.</title>
        <authorList>
            <person name="Jebb D."/>
            <person name="Huang Z."/>
            <person name="Pippel M."/>
            <person name="Hughes G.M."/>
            <person name="Lavrichenko K."/>
            <person name="Devanna P."/>
            <person name="Winkler S."/>
            <person name="Jermiin L.S."/>
            <person name="Skirmuntt E.C."/>
            <person name="Katzourakis A."/>
            <person name="Burkitt-Gray L."/>
            <person name="Ray D.A."/>
            <person name="Sullivan K.A.M."/>
            <person name="Roscito J.G."/>
            <person name="Kirilenko B.M."/>
            <person name="Davalos L.M."/>
            <person name="Corthals A.P."/>
            <person name="Power M.L."/>
            <person name="Jones G."/>
            <person name="Ransome R.D."/>
            <person name="Dechmann D.K.N."/>
            <person name="Locatelli A.G."/>
            <person name="Puechmaille S.J."/>
            <person name="Fedrigo O."/>
            <person name="Jarvis E.D."/>
            <person name="Hiller M."/>
            <person name="Vernes S.C."/>
            <person name="Myers E.W."/>
            <person name="Teeling E.C."/>
        </authorList>
    </citation>
    <scope>NUCLEOTIDE SEQUENCE [LARGE SCALE GENOMIC DNA]</scope>
    <source>
        <strain evidence="1">MPipKuh1</strain>
        <tissue evidence="1">Flight muscle</tissue>
    </source>
</reference>
<organism evidence="1 2">
    <name type="scientific">Pipistrellus kuhlii</name>
    <name type="common">Kuhl's pipistrelle</name>
    <dbReference type="NCBI Taxonomy" id="59472"/>
    <lineage>
        <taxon>Eukaryota</taxon>
        <taxon>Metazoa</taxon>
        <taxon>Chordata</taxon>
        <taxon>Craniata</taxon>
        <taxon>Vertebrata</taxon>
        <taxon>Euteleostomi</taxon>
        <taxon>Mammalia</taxon>
        <taxon>Eutheria</taxon>
        <taxon>Laurasiatheria</taxon>
        <taxon>Chiroptera</taxon>
        <taxon>Yangochiroptera</taxon>
        <taxon>Vespertilionidae</taxon>
        <taxon>Pipistrellus</taxon>
    </lineage>
</organism>